<dbReference type="InterPro" id="IPR002347">
    <property type="entry name" value="SDR_fam"/>
</dbReference>
<protein>
    <submittedName>
        <fullName evidence="3">18548_t:CDS:1</fullName>
    </submittedName>
</protein>
<keyword evidence="4" id="KW-1185">Reference proteome</keyword>
<evidence type="ECO:0000313" key="4">
    <source>
        <dbReference type="Proteomes" id="UP000789901"/>
    </source>
</evidence>
<dbReference type="InterPro" id="IPR036291">
    <property type="entry name" value="NAD(P)-bd_dom_sf"/>
</dbReference>
<dbReference type="PANTHER" id="PTHR24322:SF736">
    <property type="entry name" value="RETINOL DEHYDROGENASE 10"/>
    <property type="match status" value="1"/>
</dbReference>
<proteinExistence type="inferred from homology"/>
<comment type="similarity">
    <text evidence="1">Belongs to the short-chain dehydrogenases/reductases (SDR) family.</text>
</comment>
<keyword evidence="2" id="KW-0560">Oxidoreductase</keyword>
<dbReference type="EMBL" id="CAJVQB010006394">
    <property type="protein sequence ID" value="CAG8683171.1"/>
    <property type="molecule type" value="Genomic_DNA"/>
</dbReference>
<organism evidence="3 4">
    <name type="scientific">Gigaspora margarita</name>
    <dbReference type="NCBI Taxonomy" id="4874"/>
    <lineage>
        <taxon>Eukaryota</taxon>
        <taxon>Fungi</taxon>
        <taxon>Fungi incertae sedis</taxon>
        <taxon>Mucoromycota</taxon>
        <taxon>Glomeromycotina</taxon>
        <taxon>Glomeromycetes</taxon>
        <taxon>Diversisporales</taxon>
        <taxon>Gigasporaceae</taxon>
        <taxon>Gigaspora</taxon>
    </lineage>
</organism>
<evidence type="ECO:0000256" key="2">
    <source>
        <dbReference type="ARBA" id="ARBA00023002"/>
    </source>
</evidence>
<dbReference type="SUPFAM" id="SSF51735">
    <property type="entry name" value="NAD(P)-binding Rossmann-fold domains"/>
    <property type="match status" value="1"/>
</dbReference>
<sequence>MISPYLSIKSRNGWKTCRLDWDDEVVVITGGQCSSGLGSLLAETLARNVTVIVLDIKPPEVEHDNIIYFECDVSKFEDVQRVAKEIIDEAGHPTIIINNAGIVQGKTILESSEKEILKYNAKNVHTTLVCPGKMKTGMFDGSTVRFPFLTPSMATLEVVKPIITALDKNQGQDIFIPFYVNILALLRFLPPFVQDLLYKMNDGDHSMSKWK</sequence>
<comment type="caution">
    <text evidence="3">The sequence shown here is derived from an EMBL/GenBank/DDBJ whole genome shotgun (WGS) entry which is preliminary data.</text>
</comment>
<dbReference type="Proteomes" id="UP000789901">
    <property type="component" value="Unassembled WGS sequence"/>
</dbReference>
<dbReference type="Pfam" id="PF00106">
    <property type="entry name" value="adh_short"/>
    <property type="match status" value="1"/>
</dbReference>
<dbReference type="PANTHER" id="PTHR24322">
    <property type="entry name" value="PKSB"/>
    <property type="match status" value="1"/>
</dbReference>
<reference evidence="3 4" key="1">
    <citation type="submission" date="2021-06" db="EMBL/GenBank/DDBJ databases">
        <authorList>
            <person name="Kallberg Y."/>
            <person name="Tangrot J."/>
            <person name="Rosling A."/>
        </authorList>
    </citation>
    <scope>NUCLEOTIDE SEQUENCE [LARGE SCALE GENOMIC DNA]</scope>
    <source>
        <strain evidence="3 4">120-4 pot B 10/14</strain>
    </source>
</reference>
<evidence type="ECO:0000313" key="3">
    <source>
        <dbReference type="EMBL" id="CAG8683171.1"/>
    </source>
</evidence>
<accession>A0ABN7UVV9</accession>
<evidence type="ECO:0000256" key="1">
    <source>
        <dbReference type="ARBA" id="ARBA00006484"/>
    </source>
</evidence>
<dbReference type="Gene3D" id="3.40.50.720">
    <property type="entry name" value="NAD(P)-binding Rossmann-like Domain"/>
    <property type="match status" value="1"/>
</dbReference>
<feature type="non-terminal residue" evidence="3">
    <location>
        <position position="211"/>
    </location>
</feature>
<gene>
    <name evidence="3" type="ORF">GMARGA_LOCUS11088</name>
</gene>
<name>A0ABN7UVV9_GIGMA</name>